<name>A0A4D7KBW4_9BACT</name>
<dbReference type="Proteomes" id="UP000298616">
    <property type="component" value="Chromosome"/>
</dbReference>
<dbReference type="OrthoDB" id="9813771at2"/>
<keyword evidence="4" id="KW-1185">Reference proteome</keyword>
<organism evidence="3 4">
    <name type="scientific">Mangrovivirga cuniculi</name>
    <dbReference type="NCBI Taxonomy" id="2715131"/>
    <lineage>
        <taxon>Bacteria</taxon>
        <taxon>Pseudomonadati</taxon>
        <taxon>Bacteroidota</taxon>
        <taxon>Cytophagia</taxon>
        <taxon>Cytophagales</taxon>
        <taxon>Mangrovivirgaceae</taxon>
        <taxon>Mangrovivirga</taxon>
    </lineage>
</organism>
<dbReference type="InterPro" id="IPR020569">
    <property type="entry name" value="UPF0029_Impact_CS"/>
</dbReference>
<dbReference type="Gene3D" id="3.30.230.30">
    <property type="entry name" value="Impact, N-terminal domain"/>
    <property type="match status" value="1"/>
</dbReference>
<evidence type="ECO:0000259" key="2">
    <source>
        <dbReference type="Pfam" id="PF01205"/>
    </source>
</evidence>
<gene>
    <name evidence="3" type="ORF">DCC35_06260</name>
</gene>
<dbReference type="KEGG" id="fpf:DCC35_06260"/>
<dbReference type="SUPFAM" id="SSF54211">
    <property type="entry name" value="Ribosomal protein S5 domain 2-like"/>
    <property type="match status" value="1"/>
</dbReference>
<dbReference type="InterPro" id="IPR036956">
    <property type="entry name" value="Impact_N_sf"/>
</dbReference>
<dbReference type="PANTHER" id="PTHR16301:SF20">
    <property type="entry name" value="IMPACT FAMILY MEMBER YIGZ"/>
    <property type="match status" value="1"/>
</dbReference>
<dbReference type="InterPro" id="IPR023582">
    <property type="entry name" value="Impact"/>
</dbReference>
<evidence type="ECO:0000313" key="3">
    <source>
        <dbReference type="EMBL" id="QCK17018.1"/>
    </source>
</evidence>
<evidence type="ECO:0000313" key="4">
    <source>
        <dbReference type="Proteomes" id="UP000298616"/>
    </source>
</evidence>
<dbReference type="AlphaFoldDB" id="A0A4D7KBW4"/>
<dbReference type="Pfam" id="PF01205">
    <property type="entry name" value="Impact_N"/>
    <property type="match status" value="1"/>
</dbReference>
<proteinExistence type="inferred from homology"/>
<sequence>MKDSYKTIASSSEGFYKEKGSKFISHAYPVNSEEEVKQHLDDLRKRYHDARHHCYAYLIGVDGKIFRANDDGEPNHSAGDPILGQIKSFELSGVLVVVIRYFGGTKLGVGGLIHAYKTAAQEALNNAKIIEKTLTERIGIHCEYPMLNDAIRFFKDRNLEVVNQELMIDCKLWADVPLSDAEQVREEIKNYHKLKLI</sequence>
<protein>
    <submittedName>
        <fullName evidence="3">YigZ family protein</fullName>
    </submittedName>
</protein>
<dbReference type="PROSITE" id="PS00910">
    <property type="entry name" value="UPF0029"/>
    <property type="match status" value="1"/>
</dbReference>
<dbReference type="EMBL" id="CP028923">
    <property type="protein sequence ID" value="QCK17018.1"/>
    <property type="molecule type" value="Genomic_DNA"/>
</dbReference>
<reference evidence="3 4" key="1">
    <citation type="submission" date="2018-04" db="EMBL/GenBank/DDBJ databases">
        <title>Complete genome uncultured novel isolate.</title>
        <authorList>
            <person name="Merlino G."/>
        </authorList>
    </citation>
    <scope>NUCLEOTIDE SEQUENCE [LARGE SCALE GENOMIC DNA]</scope>
    <source>
        <strain evidence="4">R1DC9</strain>
    </source>
</reference>
<dbReference type="GO" id="GO:0006446">
    <property type="term" value="P:regulation of translational initiation"/>
    <property type="evidence" value="ECO:0007669"/>
    <property type="project" value="TreeGrafter"/>
</dbReference>
<dbReference type="PANTHER" id="PTHR16301">
    <property type="entry name" value="IMPACT-RELATED"/>
    <property type="match status" value="1"/>
</dbReference>
<accession>A0A4D7KBW4</accession>
<feature type="domain" description="Impact N-terminal" evidence="2">
    <location>
        <begin position="19"/>
        <end position="124"/>
    </location>
</feature>
<evidence type="ECO:0000256" key="1">
    <source>
        <dbReference type="ARBA" id="ARBA00007665"/>
    </source>
</evidence>
<dbReference type="InterPro" id="IPR020568">
    <property type="entry name" value="Ribosomal_Su5_D2-typ_SF"/>
</dbReference>
<comment type="similarity">
    <text evidence="1">Belongs to the IMPACT family.</text>
</comment>
<dbReference type="GO" id="GO:0005737">
    <property type="term" value="C:cytoplasm"/>
    <property type="evidence" value="ECO:0007669"/>
    <property type="project" value="TreeGrafter"/>
</dbReference>
<dbReference type="InterPro" id="IPR001498">
    <property type="entry name" value="Impact_N"/>
</dbReference>